<evidence type="ECO:0000313" key="2">
    <source>
        <dbReference type="Proteomes" id="UP000186513"/>
    </source>
</evidence>
<sequence>MALSATIYKADLSVSDMDRGYYAAHNLTIACHPSETTERMMLRLLAFAIYASEGLKFTRGISSEDEPDIWEHHDHGDVKLWIELGLPDERRLRQACGKADQVVLFAYGGRALPVWWKTHAGVLRKLDKLTVLSVPEATLAALDAMAARSMQLSCTIQDGVIWLADGSHNLEIQVETLQRDGKQAP</sequence>
<dbReference type="STRING" id="1121279.SAMN02745887_00231"/>
<dbReference type="OrthoDB" id="5293309at2"/>
<dbReference type="RefSeq" id="WP_072426776.1">
    <property type="nucleotide sequence ID" value="NZ_FPKR01000001.1"/>
</dbReference>
<dbReference type="Pfam" id="PF07152">
    <property type="entry name" value="YaeQ"/>
    <property type="match status" value="1"/>
</dbReference>
<dbReference type="InterPro" id="IPR011335">
    <property type="entry name" value="Restrct_endonuc-II-like"/>
</dbReference>
<dbReference type="Proteomes" id="UP000186513">
    <property type="component" value="Unassembled WGS sequence"/>
</dbReference>
<dbReference type="AlphaFoldDB" id="A0A1K2H463"/>
<keyword evidence="2" id="KW-1185">Reference proteome</keyword>
<dbReference type="CDD" id="cd22368">
    <property type="entry name" value="YaeQ-like"/>
    <property type="match status" value="1"/>
</dbReference>
<protein>
    <submittedName>
        <fullName evidence="1">Uncharacterized conserved protein YaeQ, suppresses RfaH defect</fullName>
    </submittedName>
</protein>
<dbReference type="EMBL" id="FPKR01000001">
    <property type="protein sequence ID" value="SFZ70520.1"/>
    <property type="molecule type" value="Genomic_DNA"/>
</dbReference>
<name>A0A1K2H463_9NEIS</name>
<proteinExistence type="predicted"/>
<organism evidence="1 2">
    <name type="scientific">Chitinimonas taiwanensis DSM 18899</name>
    <dbReference type="NCBI Taxonomy" id="1121279"/>
    <lineage>
        <taxon>Bacteria</taxon>
        <taxon>Pseudomonadati</taxon>
        <taxon>Pseudomonadota</taxon>
        <taxon>Betaproteobacteria</taxon>
        <taxon>Neisseriales</taxon>
        <taxon>Chitinibacteraceae</taxon>
        <taxon>Chitinimonas</taxon>
    </lineage>
</organism>
<evidence type="ECO:0000313" key="1">
    <source>
        <dbReference type="EMBL" id="SFZ70520.1"/>
    </source>
</evidence>
<gene>
    <name evidence="1" type="ORF">SAMN02745887_00231</name>
</gene>
<dbReference type="SMART" id="SM01322">
    <property type="entry name" value="YaeQ"/>
    <property type="match status" value="1"/>
</dbReference>
<accession>A0A1K2H463</accession>
<dbReference type="PANTHER" id="PTHR38784">
    <property type="entry name" value="SUCROSE PHOSPHORYLASE"/>
    <property type="match status" value="1"/>
</dbReference>
<reference evidence="1 2" key="1">
    <citation type="submission" date="2016-11" db="EMBL/GenBank/DDBJ databases">
        <authorList>
            <person name="Jaros S."/>
            <person name="Januszkiewicz K."/>
            <person name="Wedrychowicz H."/>
        </authorList>
    </citation>
    <scope>NUCLEOTIDE SEQUENCE [LARGE SCALE GENOMIC DNA]</scope>
    <source>
        <strain evidence="1 2">DSM 18899</strain>
    </source>
</reference>
<dbReference type="InterPro" id="IPR038590">
    <property type="entry name" value="YaeQ_sf"/>
</dbReference>
<dbReference type="InterPro" id="IPR009822">
    <property type="entry name" value="YaeQ"/>
</dbReference>
<dbReference type="PIRSF" id="PIRSF011484">
    <property type="entry name" value="YaeQ"/>
    <property type="match status" value="1"/>
</dbReference>
<dbReference type="PANTHER" id="PTHR38784:SF1">
    <property type="entry name" value="SUCROSE PHOSPHORYLASE"/>
    <property type="match status" value="1"/>
</dbReference>
<dbReference type="SUPFAM" id="SSF52980">
    <property type="entry name" value="Restriction endonuclease-like"/>
    <property type="match status" value="1"/>
</dbReference>
<dbReference type="Gene3D" id="3.10.640.10">
    <property type="entry name" value="Restriction endonuclease-like alpha-beta roll domain"/>
    <property type="match status" value="1"/>
</dbReference>